<name>A0ACB8DSV3_DERSI</name>
<dbReference type="Proteomes" id="UP000821865">
    <property type="component" value="Chromosome 1"/>
</dbReference>
<keyword evidence="2" id="KW-1185">Reference proteome</keyword>
<gene>
    <name evidence="1" type="ORF">HPB49_001413</name>
</gene>
<protein>
    <submittedName>
        <fullName evidence="1">Uncharacterized protein</fullName>
    </submittedName>
</protein>
<accession>A0ACB8DSV3</accession>
<dbReference type="EMBL" id="CM023470">
    <property type="protein sequence ID" value="KAH7977416.1"/>
    <property type="molecule type" value="Genomic_DNA"/>
</dbReference>
<sequence length="271" mass="29995">MTALNALLGKDECQQCSQPGLSVQLGTRPGLAAQMILTCAFCGGVAKEWLSPRKEDLAASGDMMSRRKSFKKSLRESFLSSAQGPSQRGRKDKSMTKSPESRRPRRGEEEGSTSSAVASPASRHNESAIDPGSPLSEAKPVERQVEARSTDDALSSMVRCLCFSSSFILHKRLLFDMQRKRKPKLNVKFPVEVLPAVWAQLKSDVIRNCFSRQAFAERMTHPALHYKIHVCQVCGPKFKKLSGAEDFADFVSFDDGIVDSEQLTTTRSQHL</sequence>
<organism evidence="1 2">
    <name type="scientific">Dermacentor silvarum</name>
    <name type="common">Tick</name>
    <dbReference type="NCBI Taxonomy" id="543639"/>
    <lineage>
        <taxon>Eukaryota</taxon>
        <taxon>Metazoa</taxon>
        <taxon>Ecdysozoa</taxon>
        <taxon>Arthropoda</taxon>
        <taxon>Chelicerata</taxon>
        <taxon>Arachnida</taxon>
        <taxon>Acari</taxon>
        <taxon>Parasitiformes</taxon>
        <taxon>Ixodida</taxon>
        <taxon>Ixodoidea</taxon>
        <taxon>Ixodidae</taxon>
        <taxon>Rhipicephalinae</taxon>
        <taxon>Dermacentor</taxon>
    </lineage>
</organism>
<evidence type="ECO:0000313" key="1">
    <source>
        <dbReference type="EMBL" id="KAH7977416.1"/>
    </source>
</evidence>
<evidence type="ECO:0000313" key="2">
    <source>
        <dbReference type="Proteomes" id="UP000821865"/>
    </source>
</evidence>
<comment type="caution">
    <text evidence="1">The sequence shown here is derived from an EMBL/GenBank/DDBJ whole genome shotgun (WGS) entry which is preliminary data.</text>
</comment>
<proteinExistence type="predicted"/>
<reference evidence="1" key="1">
    <citation type="submission" date="2020-05" db="EMBL/GenBank/DDBJ databases">
        <title>Large-scale comparative analyses of tick genomes elucidate their genetic diversity and vector capacities.</title>
        <authorList>
            <person name="Jia N."/>
            <person name="Wang J."/>
            <person name="Shi W."/>
            <person name="Du L."/>
            <person name="Sun Y."/>
            <person name="Zhan W."/>
            <person name="Jiang J."/>
            <person name="Wang Q."/>
            <person name="Zhang B."/>
            <person name="Ji P."/>
            <person name="Sakyi L.B."/>
            <person name="Cui X."/>
            <person name="Yuan T."/>
            <person name="Jiang B."/>
            <person name="Yang W."/>
            <person name="Lam T.T.-Y."/>
            <person name="Chang Q."/>
            <person name="Ding S."/>
            <person name="Wang X."/>
            <person name="Zhu J."/>
            <person name="Ruan X."/>
            <person name="Zhao L."/>
            <person name="Wei J."/>
            <person name="Que T."/>
            <person name="Du C."/>
            <person name="Cheng J."/>
            <person name="Dai P."/>
            <person name="Han X."/>
            <person name="Huang E."/>
            <person name="Gao Y."/>
            <person name="Liu J."/>
            <person name="Shao H."/>
            <person name="Ye R."/>
            <person name="Li L."/>
            <person name="Wei W."/>
            <person name="Wang X."/>
            <person name="Wang C."/>
            <person name="Yang T."/>
            <person name="Huo Q."/>
            <person name="Li W."/>
            <person name="Guo W."/>
            <person name="Chen H."/>
            <person name="Zhou L."/>
            <person name="Ni X."/>
            <person name="Tian J."/>
            <person name="Zhou Y."/>
            <person name="Sheng Y."/>
            <person name="Liu T."/>
            <person name="Pan Y."/>
            <person name="Xia L."/>
            <person name="Li J."/>
            <person name="Zhao F."/>
            <person name="Cao W."/>
        </authorList>
    </citation>
    <scope>NUCLEOTIDE SEQUENCE</scope>
    <source>
        <strain evidence="1">Dsil-2018</strain>
    </source>
</reference>